<dbReference type="NCBIfam" id="TIGR02397">
    <property type="entry name" value="dnaX_nterm"/>
    <property type="match status" value="1"/>
</dbReference>
<dbReference type="Proteomes" id="UP000748308">
    <property type="component" value="Unassembled WGS sequence"/>
</dbReference>
<dbReference type="SUPFAM" id="SSF52540">
    <property type="entry name" value="P-loop containing nucleoside triphosphate hydrolases"/>
    <property type="match status" value="1"/>
</dbReference>
<feature type="region of interest" description="Disordered" evidence="12">
    <location>
        <begin position="379"/>
        <end position="442"/>
    </location>
</feature>
<evidence type="ECO:0000256" key="1">
    <source>
        <dbReference type="ARBA" id="ARBA00006360"/>
    </source>
</evidence>
<keyword evidence="3 11" id="KW-0548">Nucleotidyltransferase</keyword>
<comment type="caution">
    <text evidence="14">The sequence shown here is derived from an EMBL/GenBank/DDBJ whole genome shotgun (WGS) entry which is preliminary data.</text>
</comment>
<feature type="compositionally biased region" description="Low complexity" evidence="12">
    <location>
        <begin position="379"/>
        <end position="411"/>
    </location>
</feature>
<feature type="region of interest" description="Disordered" evidence="12">
    <location>
        <begin position="556"/>
        <end position="582"/>
    </location>
</feature>
<gene>
    <name evidence="11 14" type="primary">dnaX</name>
    <name evidence="14" type="ORF">FJY75_09075</name>
</gene>
<dbReference type="InterPro" id="IPR001270">
    <property type="entry name" value="ClpA/B"/>
</dbReference>
<evidence type="ECO:0000256" key="2">
    <source>
        <dbReference type="ARBA" id="ARBA00022679"/>
    </source>
</evidence>
<keyword evidence="4 11" id="KW-0235">DNA replication</keyword>
<dbReference type="Gene3D" id="1.20.272.10">
    <property type="match status" value="1"/>
</dbReference>
<dbReference type="PANTHER" id="PTHR11669">
    <property type="entry name" value="REPLICATION FACTOR C / DNA POLYMERASE III GAMMA-TAU SUBUNIT"/>
    <property type="match status" value="1"/>
</dbReference>
<dbReference type="GO" id="GO:0003677">
    <property type="term" value="F:DNA binding"/>
    <property type="evidence" value="ECO:0007669"/>
    <property type="project" value="InterPro"/>
</dbReference>
<dbReference type="InterPro" id="IPR045085">
    <property type="entry name" value="HLD_clamp_pol_III_gamma_tau"/>
</dbReference>
<evidence type="ECO:0000256" key="4">
    <source>
        <dbReference type="ARBA" id="ARBA00022705"/>
    </source>
</evidence>
<comment type="function">
    <text evidence="11">DNA polymerase III is a complex, multichain enzyme responsible for most of the replicative synthesis in bacteria. This DNA polymerase also exhibits 3' to 5' exonuclease activity.</text>
</comment>
<comment type="subunit">
    <text evidence="11">DNA polymerase III contains a core (composed of alpha, epsilon and theta chains) that associates with a tau subunit. This core dimerizes to form the POLIII' complex. PolIII' associates with the gamma complex (composed of gamma, delta, delta', psi and chi chains) and with the beta chain to form the complete DNA polymerase III complex.</text>
</comment>
<keyword evidence="2 11" id="KW-0808">Transferase</keyword>
<dbReference type="EC" id="2.7.7.7" evidence="11"/>
<accession>A0A937XCD5</accession>
<dbReference type="CDD" id="cd18137">
    <property type="entry name" value="HLD_clamp_pol_III_gamma_tau"/>
    <property type="match status" value="1"/>
</dbReference>
<evidence type="ECO:0000256" key="8">
    <source>
        <dbReference type="ARBA" id="ARBA00022840"/>
    </source>
</evidence>
<evidence type="ECO:0000256" key="5">
    <source>
        <dbReference type="ARBA" id="ARBA00022723"/>
    </source>
</evidence>
<proteinExistence type="inferred from homology"/>
<keyword evidence="5" id="KW-0479">Metal-binding</keyword>
<feature type="compositionally biased region" description="Low complexity" evidence="12">
    <location>
        <begin position="559"/>
        <end position="571"/>
    </location>
</feature>
<dbReference type="InterPro" id="IPR027417">
    <property type="entry name" value="P-loop_NTPase"/>
</dbReference>
<reference evidence="14" key="1">
    <citation type="submission" date="2019-03" db="EMBL/GenBank/DDBJ databases">
        <title>Lake Tanganyika Metagenome-Assembled Genomes (MAGs).</title>
        <authorList>
            <person name="Tran P."/>
        </authorList>
    </citation>
    <scope>NUCLEOTIDE SEQUENCE</scope>
    <source>
        <strain evidence="14">M_DeepCast_400m_m2_100</strain>
    </source>
</reference>
<dbReference type="InterPro" id="IPR022754">
    <property type="entry name" value="DNA_pol_III_gamma-3"/>
</dbReference>
<dbReference type="AlphaFoldDB" id="A0A937XCD5"/>
<dbReference type="CDD" id="cd00009">
    <property type="entry name" value="AAA"/>
    <property type="match status" value="1"/>
</dbReference>
<evidence type="ECO:0000256" key="3">
    <source>
        <dbReference type="ARBA" id="ARBA00022695"/>
    </source>
</evidence>
<dbReference type="GO" id="GO:0046872">
    <property type="term" value="F:metal ion binding"/>
    <property type="evidence" value="ECO:0007669"/>
    <property type="project" value="UniProtKB-KW"/>
</dbReference>
<dbReference type="GO" id="GO:0005524">
    <property type="term" value="F:ATP binding"/>
    <property type="evidence" value="ECO:0007669"/>
    <property type="project" value="UniProtKB-KW"/>
</dbReference>
<dbReference type="InterPro" id="IPR003593">
    <property type="entry name" value="AAA+_ATPase"/>
</dbReference>
<dbReference type="GO" id="GO:0006261">
    <property type="term" value="P:DNA-templated DNA replication"/>
    <property type="evidence" value="ECO:0007669"/>
    <property type="project" value="TreeGrafter"/>
</dbReference>
<dbReference type="EMBL" id="VGIY01000235">
    <property type="protein sequence ID" value="MBM3317994.1"/>
    <property type="molecule type" value="Genomic_DNA"/>
</dbReference>
<protein>
    <recommendedName>
        <fullName evidence="11">DNA polymerase III subunit gamma/tau</fullName>
        <ecNumber evidence="11">2.7.7.7</ecNumber>
    </recommendedName>
</protein>
<dbReference type="InterPro" id="IPR050238">
    <property type="entry name" value="DNA_Rep/Repair_Clamp_Loader"/>
</dbReference>
<keyword evidence="9 11" id="KW-0239">DNA-directed DNA polymerase</keyword>
<keyword evidence="8 11" id="KW-0067">ATP-binding</keyword>
<keyword evidence="6 11" id="KW-0547">Nucleotide-binding</keyword>
<evidence type="ECO:0000256" key="6">
    <source>
        <dbReference type="ARBA" id="ARBA00022741"/>
    </source>
</evidence>
<dbReference type="PRINTS" id="PR00300">
    <property type="entry name" value="CLPPROTEASEA"/>
</dbReference>
<dbReference type="Pfam" id="PF12169">
    <property type="entry name" value="DNA_pol3_gamma3"/>
    <property type="match status" value="1"/>
</dbReference>
<dbReference type="Pfam" id="PF22608">
    <property type="entry name" value="DNAX_ATPase_lid"/>
    <property type="match status" value="1"/>
</dbReference>
<dbReference type="GO" id="GO:0003887">
    <property type="term" value="F:DNA-directed DNA polymerase activity"/>
    <property type="evidence" value="ECO:0007669"/>
    <property type="project" value="UniProtKB-KW"/>
</dbReference>
<evidence type="ECO:0000259" key="13">
    <source>
        <dbReference type="SMART" id="SM00382"/>
    </source>
</evidence>
<comment type="catalytic activity">
    <reaction evidence="10 11">
        <text>DNA(n) + a 2'-deoxyribonucleoside 5'-triphosphate = DNA(n+1) + diphosphate</text>
        <dbReference type="Rhea" id="RHEA:22508"/>
        <dbReference type="Rhea" id="RHEA-COMP:17339"/>
        <dbReference type="Rhea" id="RHEA-COMP:17340"/>
        <dbReference type="ChEBI" id="CHEBI:33019"/>
        <dbReference type="ChEBI" id="CHEBI:61560"/>
        <dbReference type="ChEBI" id="CHEBI:173112"/>
        <dbReference type="EC" id="2.7.7.7"/>
    </reaction>
</comment>
<evidence type="ECO:0000313" key="15">
    <source>
        <dbReference type="Proteomes" id="UP000748308"/>
    </source>
</evidence>
<dbReference type="FunFam" id="1.10.8.60:FF:000013">
    <property type="entry name" value="DNA polymerase III subunit gamma/tau"/>
    <property type="match status" value="1"/>
</dbReference>
<evidence type="ECO:0000256" key="7">
    <source>
        <dbReference type="ARBA" id="ARBA00022833"/>
    </source>
</evidence>
<feature type="domain" description="AAA+ ATPase" evidence="13">
    <location>
        <begin position="37"/>
        <end position="185"/>
    </location>
</feature>
<dbReference type="Gene3D" id="3.40.50.300">
    <property type="entry name" value="P-loop containing nucleotide triphosphate hydrolases"/>
    <property type="match status" value="1"/>
</dbReference>
<dbReference type="InterPro" id="IPR012763">
    <property type="entry name" value="DNA_pol_III_sug/sutau_N"/>
</dbReference>
<dbReference type="FunFam" id="3.40.50.300:FF:000014">
    <property type="entry name" value="DNA polymerase III subunit gamma/tau"/>
    <property type="match status" value="1"/>
</dbReference>
<dbReference type="Gene3D" id="1.10.8.60">
    <property type="match status" value="1"/>
</dbReference>
<evidence type="ECO:0000256" key="10">
    <source>
        <dbReference type="ARBA" id="ARBA00049244"/>
    </source>
</evidence>
<dbReference type="PANTHER" id="PTHR11669:SF0">
    <property type="entry name" value="PROTEIN STICHEL-LIKE 2"/>
    <property type="match status" value="1"/>
</dbReference>
<evidence type="ECO:0000256" key="12">
    <source>
        <dbReference type="SAM" id="MobiDB-lite"/>
    </source>
</evidence>
<evidence type="ECO:0000313" key="14">
    <source>
        <dbReference type="EMBL" id="MBM3317994.1"/>
    </source>
</evidence>
<comment type="similarity">
    <text evidence="1 11">Belongs to the DnaX/STICHEL family.</text>
</comment>
<dbReference type="InterPro" id="IPR008921">
    <property type="entry name" value="DNA_pol3_clamp-load_cplx_C"/>
</dbReference>
<dbReference type="SMART" id="SM00382">
    <property type="entry name" value="AAA"/>
    <property type="match status" value="1"/>
</dbReference>
<name>A0A937XCD5_UNCEI</name>
<organism evidence="14 15">
    <name type="scientific">Eiseniibacteriota bacterium</name>
    <dbReference type="NCBI Taxonomy" id="2212470"/>
    <lineage>
        <taxon>Bacteria</taxon>
        <taxon>Candidatus Eiseniibacteriota</taxon>
    </lineage>
</organism>
<dbReference type="SUPFAM" id="SSF48019">
    <property type="entry name" value="post-AAA+ oligomerization domain-like"/>
    <property type="match status" value="1"/>
</dbReference>
<dbReference type="GO" id="GO:0009360">
    <property type="term" value="C:DNA polymerase III complex"/>
    <property type="evidence" value="ECO:0007669"/>
    <property type="project" value="InterPro"/>
</dbReference>
<evidence type="ECO:0000256" key="9">
    <source>
        <dbReference type="ARBA" id="ARBA00022932"/>
    </source>
</evidence>
<dbReference type="Pfam" id="PF13177">
    <property type="entry name" value="DNA_pol3_delta2"/>
    <property type="match status" value="1"/>
</dbReference>
<keyword evidence="7" id="KW-0862">Zinc</keyword>
<sequence length="603" mass="63179">MSYLVLARKWRPQRFDDVLGQRHVSLTLRNALTSDRLSHAYLFAGPRGVGKTSLARILAKALNCEQGPAAEPCNACAACRAITEGHCLDVLEIDGASNRGIDDVRQLRDSVKYAPASVRAKVYIIDEVHMLTTDAFNALLKTLEEPPPHVYFVLATTEPLKVPATILSRCQRHDFGRLTVEDLGGHLRRIAAEESLAIDDEALALLARKADGSVRDSLTLLDQVAATGAGPFRAADIQALIGLAGGALCLEISAAVTAGDGAQALRLIQRAHREGLNLQELTDELVAHFRNLMLLSLDPELGEAVESTGEERALLAEQASAVRPGDALRWLRLLLDAAAAMRRSGHGRVHLELALAEMAALPRAVDLATLLAHLRSAPAGGASAAAPGSETPARAPGAPAGPRARPASGRAQGPGGGGTALAAPPAIPGEQGAGEGSAASGITVVPLGTPEADELLRTWGQVVERLRRERAFLGSCLHSSRPMCIEQGRLLVALDDTNGFKSEQIEKPANRRLILRLIEESYHQALGLRLVRGPRAGAAAGADAAVAPAEPALPPAAAAPPGSAAGAGAVRESPPVAEDAVDGRARVRRIAELLDGDIIGPSR</sequence>
<feature type="compositionally biased region" description="Low complexity" evidence="12">
    <location>
        <begin position="420"/>
        <end position="441"/>
    </location>
</feature>
<dbReference type="NCBIfam" id="NF004046">
    <property type="entry name" value="PRK05563.1"/>
    <property type="match status" value="1"/>
</dbReference>
<evidence type="ECO:0000256" key="11">
    <source>
        <dbReference type="RuleBase" id="RU364063"/>
    </source>
</evidence>